<reference evidence="1 2" key="1">
    <citation type="submission" date="2018-01" db="EMBL/GenBank/DDBJ databases">
        <title>The draft genome sequence of Cohaesibacter sp. H1304.</title>
        <authorList>
            <person name="Wang N.-N."/>
            <person name="Du Z.-J."/>
        </authorList>
    </citation>
    <scope>NUCLEOTIDE SEQUENCE [LARGE SCALE GENOMIC DNA]</scope>
    <source>
        <strain evidence="1 2">H1304</strain>
    </source>
</reference>
<keyword evidence="2" id="KW-1185">Reference proteome</keyword>
<protein>
    <submittedName>
        <fullName evidence="1">DUF2164 domain-containing protein</fullName>
    </submittedName>
</protein>
<dbReference type="EMBL" id="PKUQ01000001">
    <property type="protein sequence ID" value="PLW79275.1"/>
    <property type="molecule type" value="Genomic_DNA"/>
</dbReference>
<evidence type="ECO:0000313" key="1">
    <source>
        <dbReference type="EMBL" id="PLW79275.1"/>
    </source>
</evidence>
<evidence type="ECO:0000313" key="2">
    <source>
        <dbReference type="Proteomes" id="UP000234881"/>
    </source>
</evidence>
<dbReference type="AlphaFoldDB" id="A0A2N5XXV1"/>
<dbReference type="InterPro" id="IPR018680">
    <property type="entry name" value="DUF2164"/>
</dbReference>
<comment type="caution">
    <text evidence="1">The sequence shown here is derived from an EMBL/GenBank/DDBJ whole genome shotgun (WGS) entry which is preliminary data.</text>
</comment>
<organism evidence="1 2">
    <name type="scientific">Cohaesibacter celericrescens</name>
    <dbReference type="NCBI Taxonomy" id="2067669"/>
    <lineage>
        <taxon>Bacteria</taxon>
        <taxon>Pseudomonadati</taxon>
        <taxon>Pseudomonadota</taxon>
        <taxon>Alphaproteobacteria</taxon>
        <taxon>Hyphomicrobiales</taxon>
        <taxon>Cohaesibacteraceae</taxon>
    </lineage>
</organism>
<dbReference type="OrthoDB" id="6629495at2"/>
<proteinExistence type="predicted"/>
<accession>A0A2N5XXV1</accession>
<gene>
    <name evidence="1" type="ORF">C0081_02595</name>
</gene>
<name>A0A2N5XXV1_9HYPH</name>
<dbReference type="Proteomes" id="UP000234881">
    <property type="component" value="Unassembled WGS sequence"/>
</dbReference>
<sequence>MHLSGLLQSYLLEELDQELGRFEVEFLVDHLAKYMGPLFYNMGVLDARALLEKQMDDLSDAFYGLERPIDKRS</sequence>
<dbReference type="Pfam" id="PF09932">
    <property type="entry name" value="DUF2164"/>
    <property type="match status" value="1"/>
</dbReference>